<dbReference type="OrthoDB" id="9812413at2"/>
<dbReference type="Pfam" id="PF02049">
    <property type="entry name" value="FliE"/>
    <property type="match status" value="1"/>
</dbReference>
<dbReference type="RefSeq" id="WP_107753691.1">
    <property type="nucleotide sequence ID" value="NZ_QBKF01000010.1"/>
</dbReference>
<organism evidence="4 5">
    <name type="scientific">Pararhodobacter aggregans</name>
    <dbReference type="NCBI Taxonomy" id="404875"/>
    <lineage>
        <taxon>Bacteria</taxon>
        <taxon>Pseudomonadati</taxon>
        <taxon>Pseudomonadota</taxon>
        <taxon>Alphaproteobacteria</taxon>
        <taxon>Rhodobacterales</taxon>
        <taxon>Paracoccaceae</taxon>
        <taxon>Pararhodobacter</taxon>
    </lineage>
</organism>
<protein>
    <submittedName>
        <fullName evidence="4">Flagellar hook-basal body protein FliE</fullName>
    </submittedName>
</protein>
<keyword evidence="4" id="KW-0966">Cell projection</keyword>
<dbReference type="AlphaFoldDB" id="A0A2T7URK4"/>
<proteinExistence type="inferred from homology"/>
<dbReference type="GO" id="GO:0071973">
    <property type="term" value="P:bacterial-type flagellum-dependent cell motility"/>
    <property type="evidence" value="ECO:0007669"/>
    <property type="project" value="InterPro"/>
</dbReference>
<dbReference type="GO" id="GO:0003774">
    <property type="term" value="F:cytoskeletal motor activity"/>
    <property type="evidence" value="ECO:0007669"/>
    <property type="project" value="InterPro"/>
</dbReference>
<comment type="caution">
    <text evidence="4">The sequence shown here is derived from an EMBL/GenBank/DDBJ whole genome shotgun (WGS) entry which is preliminary data.</text>
</comment>
<evidence type="ECO:0000256" key="1">
    <source>
        <dbReference type="ARBA" id="ARBA00004117"/>
    </source>
</evidence>
<keyword evidence="4" id="KW-0282">Flagellum</keyword>
<dbReference type="PANTHER" id="PTHR34653:SF1">
    <property type="entry name" value="FLAGELLAR HOOK-BASAL BODY COMPLEX PROTEIN FLIE"/>
    <property type="match status" value="1"/>
</dbReference>
<gene>
    <name evidence="4" type="ORF">DDE23_11075</name>
</gene>
<dbReference type="NCBIfam" id="NF001994">
    <property type="entry name" value="PRK00790.1-5"/>
    <property type="match status" value="1"/>
</dbReference>
<keyword evidence="5" id="KW-1185">Reference proteome</keyword>
<keyword evidence="4" id="KW-0969">Cilium</keyword>
<evidence type="ECO:0000313" key="4">
    <source>
        <dbReference type="EMBL" id="PVE47380.1"/>
    </source>
</evidence>
<dbReference type="GO" id="GO:0005198">
    <property type="term" value="F:structural molecule activity"/>
    <property type="evidence" value="ECO:0007669"/>
    <property type="project" value="InterPro"/>
</dbReference>
<evidence type="ECO:0000313" key="5">
    <source>
        <dbReference type="Proteomes" id="UP000244810"/>
    </source>
</evidence>
<sequence length="97" mass="9923">MQVSASLAARSYGAARPLTSPDAEAAGSPATAGARLAGDFAQVLQRAETTAQQAMTGDADPHALVASLSEAQLAVETAVAVRDKVVEAYLEILRMPV</sequence>
<keyword evidence="3" id="KW-0975">Bacterial flagellum</keyword>
<comment type="subcellular location">
    <subcellularLocation>
        <location evidence="1">Bacterial flagellum basal body</location>
    </subcellularLocation>
</comment>
<accession>A0A2T7URK4</accession>
<name>A0A2T7URK4_9RHOB</name>
<dbReference type="EMBL" id="QDDR01000005">
    <property type="protein sequence ID" value="PVE47380.1"/>
    <property type="molecule type" value="Genomic_DNA"/>
</dbReference>
<evidence type="ECO:0000256" key="2">
    <source>
        <dbReference type="ARBA" id="ARBA00009272"/>
    </source>
</evidence>
<reference evidence="4 5" key="1">
    <citation type="journal article" date="2011" name="Syst. Appl. Microbiol.">
        <title>Defluviimonas denitrificans gen. nov., sp. nov., and Pararhodobacter aggregans gen. nov., sp. nov., non-phototrophic Rhodobacteraceae from the biofilter of a marine aquaculture.</title>
        <authorList>
            <person name="Foesel B.U."/>
            <person name="Drake H.L."/>
            <person name="Schramm A."/>
        </authorList>
    </citation>
    <scope>NUCLEOTIDE SEQUENCE [LARGE SCALE GENOMIC DNA]</scope>
    <source>
        <strain evidence="4 5">D1-19</strain>
    </source>
</reference>
<dbReference type="InterPro" id="IPR001624">
    <property type="entry name" value="FliE"/>
</dbReference>
<dbReference type="Proteomes" id="UP000244810">
    <property type="component" value="Unassembled WGS sequence"/>
</dbReference>
<evidence type="ECO:0000256" key="3">
    <source>
        <dbReference type="ARBA" id="ARBA00023143"/>
    </source>
</evidence>
<dbReference type="PANTHER" id="PTHR34653">
    <property type="match status" value="1"/>
</dbReference>
<dbReference type="GO" id="GO:0009425">
    <property type="term" value="C:bacterial-type flagellum basal body"/>
    <property type="evidence" value="ECO:0007669"/>
    <property type="project" value="UniProtKB-SubCell"/>
</dbReference>
<comment type="similarity">
    <text evidence="2">Belongs to the FliE family.</text>
</comment>